<dbReference type="CDD" id="cd00756">
    <property type="entry name" value="MoaE"/>
    <property type="match status" value="1"/>
</dbReference>
<dbReference type="Proteomes" id="UP000727993">
    <property type="component" value="Unassembled WGS sequence"/>
</dbReference>
<protein>
    <submittedName>
        <fullName evidence="1">Molybdenum cofactor biosynthesis protein MoaE</fullName>
    </submittedName>
</protein>
<proteinExistence type="predicted"/>
<dbReference type="GO" id="GO:0006777">
    <property type="term" value="P:Mo-molybdopterin cofactor biosynthetic process"/>
    <property type="evidence" value="ECO:0007669"/>
    <property type="project" value="InterPro"/>
</dbReference>
<organism evidence="1 2">
    <name type="scientific">Candidatus Neomicrothrix subdominans</name>
    <dbReference type="NCBI Taxonomy" id="2954438"/>
    <lineage>
        <taxon>Bacteria</taxon>
        <taxon>Bacillati</taxon>
        <taxon>Actinomycetota</taxon>
        <taxon>Acidimicrobiia</taxon>
        <taxon>Acidimicrobiales</taxon>
        <taxon>Microthrixaceae</taxon>
        <taxon>Candidatus Neomicrothrix</taxon>
    </lineage>
</organism>
<dbReference type="InterPro" id="IPR036563">
    <property type="entry name" value="MoaE_sf"/>
</dbReference>
<evidence type="ECO:0000313" key="1">
    <source>
        <dbReference type="EMBL" id="MBK9297421.1"/>
    </source>
</evidence>
<dbReference type="InterPro" id="IPR003448">
    <property type="entry name" value="Mopterin_biosynth_MoaE"/>
</dbReference>
<dbReference type="SUPFAM" id="SSF54690">
    <property type="entry name" value="Molybdopterin synthase subunit MoaE"/>
    <property type="match status" value="1"/>
</dbReference>
<dbReference type="PANTHER" id="PTHR23404">
    <property type="entry name" value="MOLYBDOPTERIN SYNTHASE RELATED"/>
    <property type="match status" value="1"/>
</dbReference>
<sequence length="170" mass="18580">MRRSEDTWLDLLDEQLPIEEVRRWAIRDDCGAVVVFCGTTRDHAGDLTGVTALHYEAYEAHVVPRLEALVAETRSAWPAIVAVAALHRTGKVALGEEAVVVAVSSPHRAEAFAAAAHLIDRLKATVPIWKQEVSTAGRRWSPIAAQIEEAPMTMVSHPGTQQPTDAGPYR</sequence>
<reference evidence="1 2" key="1">
    <citation type="submission" date="2020-10" db="EMBL/GenBank/DDBJ databases">
        <title>Connecting structure to function with the recovery of over 1000 high-quality activated sludge metagenome-assembled genomes encoding full-length rRNA genes using long-read sequencing.</title>
        <authorList>
            <person name="Singleton C.M."/>
            <person name="Petriglieri F."/>
            <person name="Kristensen J.M."/>
            <person name="Kirkegaard R.H."/>
            <person name="Michaelsen T.Y."/>
            <person name="Andersen M.H."/>
            <person name="Karst S.M."/>
            <person name="Dueholm M.S."/>
            <person name="Nielsen P.H."/>
            <person name="Albertsen M."/>
        </authorList>
    </citation>
    <scope>NUCLEOTIDE SEQUENCE [LARGE SCALE GENOMIC DNA]</scope>
    <source>
        <strain evidence="1">Lyne_18-Q3-R50-59_MAXAC.006</strain>
    </source>
</reference>
<dbReference type="Pfam" id="PF02391">
    <property type="entry name" value="MoaE"/>
    <property type="match status" value="1"/>
</dbReference>
<comment type="caution">
    <text evidence="1">The sequence shown here is derived from an EMBL/GenBank/DDBJ whole genome shotgun (WGS) entry which is preliminary data.</text>
</comment>
<evidence type="ECO:0000313" key="2">
    <source>
        <dbReference type="Proteomes" id="UP000727993"/>
    </source>
</evidence>
<dbReference type="AlphaFoldDB" id="A0A936NCZ9"/>
<gene>
    <name evidence="1" type="ORF">IPN02_11430</name>
</gene>
<dbReference type="Gene3D" id="3.90.1170.40">
    <property type="entry name" value="Molybdopterin biosynthesis MoaE subunit"/>
    <property type="match status" value="1"/>
</dbReference>
<accession>A0A936NCZ9</accession>
<name>A0A936NCZ9_9ACTN</name>
<dbReference type="EMBL" id="JADJZA010000007">
    <property type="protein sequence ID" value="MBK9297421.1"/>
    <property type="molecule type" value="Genomic_DNA"/>
</dbReference>